<proteinExistence type="predicted"/>
<keyword evidence="2" id="KW-1185">Reference proteome</keyword>
<dbReference type="VEuPathDB" id="AmoebaDB:DICPUDRAFT_40660"/>
<evidence type="ECO:0000313" key="2">
    <source>
        <dbReference type="Proteomes" id="UP000001064"/>
    </source>
</evidence>
<sequence>MNTTTRAVTNNEIIKIYRSLIRKARDDLKFSNYEYFRFRLNNAFKEPVSNSYEKFRKFQVTSKIIIIIKHFNDHFTKY</sequence>
<gene>
    <name evidence="1" type="ORF">DICPUDRAFT_40660</name>
</gene>
<organism evidence="1 2">
    <name type="scientific">Dictyostelium purpureum</name>
    <name type="common">Slime mold</name>
    <dbReference type="NCBI Taxonomy" id="5786"/>
    <lineage>
        <taxon>Eukaryota</taxon>
        <taxon>Amoebozoa</taxon>
        <taxon>Evosea</taxon>
        <taxon>Eumycetozoa</taxon>
        <taxon>Dictyostelia</taxon>
        <taxon>Dictyosteliales</taxon>
        <taxon>Dictyosteliaceae</taxon>
        <taxon>Dictyostelium</taxon>
    </lineage>
</organism>
<dbReference type="InParanoid" id="F0ZYL2"/>
<dbReference type="GeneID" id="10508305"/>
<accession>F0ZYL2</accession>
<dbReference type="OrthoDB" id="17418at2759"/>
<dbReference type="KEGG" id="dpp:DICPUDRAFT_40660"/>
<evidence type="ECO:0008006" key="3">
    <source>
        <dbReference type="Google" id="ProtNLM"/>
    </source>
</evidence>
<dbReference type="AlphaFoldDB" id="F0ZYL2"/>
<dbReference type="FunCoup" id="F0ZYL2">
    <property type="interactions" value="398"/>
</dbReference>
<dbReference type="EMBL" id="GL871286">
    <property type="protein sequence ID" value="EGC30973.1"/>
    <property type="molecule type" value="Genomic_DNA"/>
</dbReference>
<dbReference type="OMA" id="NNAFKEP"/>
<dbReference type="eggNOG" id="ENOG502RIQF">
    <property type="taxonomic scope" value="Eukaryota"/>
</dbReference>
<name>F0ZYL2_DICPU</name>
<evidence type="ECO:0000313" key="1">
    <source>
        <dbReference type="EMBL" id="EGC30973.1"/>
    </source>
</evidence>
<protein>
    <recommendedName>
        <fullName evidence="3">LYR motif-containing protein 4</fullName>
    </recommendedName>
</protein>
<dbReference type="Proteomes" id="UP000001064">
    <property type="component" value="Unassembled WGS sequence"/>
</dbReference>
<dbReference type="RefSeq" id="XP_003292500.1">
    <property type="nucleotide sequence ID" value="XM_003292452.1"/>
</dbReference>
<reference evidence="2" key="1">
    <citation type="journal article" date="2011" name="Genome Biol.">
        <title>Comparative genomics of the social amoebae Dictyostelium discoideum and Dictyostelium purpureum.</title>
        <authorList>
            <consortium name="US DOE Joint Genome Institute (JGI-PGF)"/>
            <person name="Sucgang R."/>
            <person name="Kuo A."/>
            <person name="Tian X."/>
            <person name="Salerno W."/>
            <person name="Parikh A."/>
            <person name="Feasley C.L."/>
            <person name="Dalin E."/>
            <person name="Tu H."/>
            <person name="Huang E."/>
            <person name="Barry K."/>
            <person name="Lindquist E."/>
            <person name="Shapiro H."/>
            <person name="Bruce D."/>
            <person name="Schmutz J."/>
            <person name="Salamov A."/>
            <person name="Fey P."/>
            <person name="Gaudet P."/>
            <person name="Anjard C."/>
            <person name="Babu M.M."/>
            <person name="Basu S."/>
            <person name="Bushmanova Y."/>
            <person name="van der Wel H."/>
            <person name="Katoh-Kurasawa M."/>
            <person name="Dinh C."/>
            <person name="Coutinho P.M."/>
            <person name="Saito T."/>
            <person name="Elias M."/>
            <person name="Schaap P."/>
            <person name="Kay R.R."/>
            <person name="Henrissat B."/>
            <person name="Eichinger L."/>
            <person name="Rivero F."/>
            <person name="Putnam N.H."/>
            <person name="West C.M."/>
            <person name="Loomis W.F."/>
            <person name="Chisholm R.L."/>
            <person name="Shaulsky G."/>
            <person name="Strassmann J.E."/>
            <person name="Queller D.C."/>
            <person name="Kuspa A."/>
            <person name="Grigoriev I.V."/>
        </authorList>
    </citation>
    <scope>NUCLEOTIDE SEQUENCE [LARGE SCALE GENOMIC DNA]</scope>
    <source>
        <strain evidence="2">QSDP1</strain>
    </source>
</reference>